<evidence type="ECO:0000313" key="1">
    <source>
        <dbReference type="EMBL" id="KAL1206951.1"/>
    </source>
</evidence>
<protein>
    <recommendedName>
        <fullName evidence="3">Reverse transcriptase zinc-binding domain-containing protein</fullName>
    </recommendedName>
</protein>
<reference evidence="1 2" key="1">
    <citation type="submission" date="2024-04" db="EMBL/GenBank/DDBJ databases">
        <title>Genome assembly C_amara_ONT_v2.</title>
        <authorList>
            <person name="Yant L."/>
            <person name="Moore C."/>
            <person name="Slenker M."/>
        </authorList>
    </citation>
    <scope>NUCLEOTIDE SEQUENCE [LARGE SCALE GENOMIC DNA]</scope>
    <source>
        <tissue evidence="1">Leaf</tissue>
    </source>
</reference>
<keyword evidence="2" id="KW-1185">Reference proteome</keyword>
<dbReference type="EMBL" id="JBANAX010000491">
    <property type="protein sequence ID" value="KAL1206951.1"/>
    <property type="molecule type" value="Genomic_DNA"/>
</dbReference>
<organism evidence="1 2">
    <name type="scientific">Cardamine amara subsp. amara</name>
    <dbReference type="NCBI Taxonomy" id="228776"/>
    <lineage>
        <taxon>Eukaryota</taxon>
        <taxon>Viridiplantae</taxon>
        <taxon>Streptophyta</taxon>
        <taxon>Embryophyta</taxon>
        <taxon>Tracheophyta</taxon>
        <taxon>Spermatophyta</taxon>
        <taxon>Magnoliopsida</taxon>
        <taxon>eudicotyledons</taxon>
        <taxon>Gunneridae</taxon>
        <taxon>Pentapetalae</taxon>
        <taxon>rosids</taxon>
        <taxon>malvids</taxon>
        <taxon>Brassicales</taxon>
        <taxon>Brassicaceae</taxon>
        <taxon>Cardamineae</taxon>
        <taxon>Cardamine</taxon>
    </lineage>
</organism>
<sequence length="145" mass="16614">MYVPPGCVLCLNGTESHDHFFFECEFSSQLWLAFASRVNQALPSRLSEVLLDLSLQQHPRAPGSNILHLLLQVIVYSTWIERNKRMSQPLTVIKASIDWTMRNRLLSFPSVSLSSSSLFEFYFGCIFHPLLTISCLPRFLFFGVL</sequence>
<accession>A0ABD1AJK1</accession>
<dbReference type="AlphaFoldDB" id="A0ABD1AJK1"/>
<evidence type="ECO:0000313" key="2">
    <source>
        <dbReference type="Proteomes" id="UP001558713"/>
    </source>
</evidence>
<proteinExistence type="predicted"/>
<comment type="caution">
    <text evidence="1">The sequence shown here is derived from an EMBL/GenBank/DDBJ whole genome shotgun (WGS) entry which is preliminary data.</text>
</comment>
<gene>
    <name evidence="1" type="ORF">V5N11_005575</name>
</gene>
<dbReference type="Proteomes" id="UP001558713">
    <property type="component" value="Unassembled WGS sequence"/>
</dbReference>
<name>A0ABD1AJK1_CARAN</name>
<evidence type="ECO:0008006" key="3">
    <source>
        <dbReference type="Google" id="ProtNLM"/>
    </source>
</evidence>